<evidence type="ECO:0000256" key="1">
    <source>
        <dbReference type="ARBA" id="ARBA00022679"/>
    </source>
</evidence>
<dbReference type="RefSeq" id="WP_225423673.1">
    <property type="nucleotide sequence ID" value="NZ_JBHTOP010000004.1"/>
</dbReference>
<dbReference type="PROSITE" id="PS51186">
    <property type="entry name" value="GNAT"/>
    <property type="match status" value="1"/>
</dbReference>
<dbReference type="CDD" id="cd04301">
    <property type="entry name" value="NAT_SF"/>
    <property type="match status" value="1"/>
</dbReference>
<dbReference type="EMBL" id="JBHTOP010000004">
    <property type="protein sequence ID" value="MFD1671086.1"/>
    <property type="molecule type" value="Genomic_DNA"/>
</dbReference>
<accession>A0ABW4J3X9</accession>
<evidence type="ECO:0000313" key="4">
    <source>
        <dbReference type="EMBL" id="MFD1671086.1"/>
    </source>
</evidence>
<gene>
    <name evidence="4" type="ORF">ACFQ5M_03125</name>
</gene>
<evidence type="ECO:0000256" key="2">
    <source>
        <dbReference type="ARBA" id="ARBA00023315"/>
    </source>
</evidence>
<dbReference type="Pfam" id="PF00583">
    <property type="entry name" value="Acetyltransf_1"/>
    <property type="match status" value="1"/>
</dbReference>
<dbReference type="Gene3D" id="3.40.630.30">
    <property type="match status" value="1"/>
</dbReference>
<reference evidence="5" key="1">
    <citation type="journal article" date="2019" name="Int. J. Syst. Evol. Microbiol.">
        <title>The Global Catalogue of Microorganisms (GCM) 10K type strain sequencing project: providing services to taxonomists for standard genome sequencing and annotation.</title>
        <authorList>
            <consortium name="The Broad Institute Genomics Platform"/>
            <consortium name="The Broad Institute Genome Sequencing Center for Infectious Disease"/>
            <person name="Wu L."/>
            <person name="Ma J."/>
        </authorList>
    </citation>
    <scope>NUCLEOTIDE SEQUENCE [LARGE SCALE GENOMIC DNA]</scope>
    <source>
        <strain evidence="5">CCM 8896</strain>
    </source>
</reference>
<dbReference type="PANTHER" id="PTHR43072:SF23">
    <property type="entry name" value="UPF0039 PROTEIN C11D3.02C"/>
    <property type="match status" value="1"/>
</dbReference>
<organism evidence="4 5">
    <name type="scientific">Agrilactobacillus yilanensis</name>
    <dbReference type="NCBI Taxonomy" id="2485997"/>
    <lineage>
        <taxon>Bacteria</taxon>
        <taxon>Bacillati</taxon>
        <taxon>Bacillota</taxon>
        <taxon>Bacilli</taxon>
        <taxon>Lactobacillales</taxon>
        <taxon>Lactobacillaceae</taxon>
        <taxon>Agrilactobacillus</taxon>
    </lineage>
</organism>
<evidence type="ECO:0000259" key="3">
    <source>
        <dbReference type="PROSITE" id="PS51186"/>
    </source>
</evidence>
<dbReference type="GO" id="GO:0016746">
    <property type="term" value="F:acyltransferase activity"/>
    <property type="evidence" value="ECO:0007669"/>
    <property type="project" value="UniProtKB-KW"/>
</dbReference>
<comment type="caution">
    <text evidence="4">The sequence shown here is derived from an EMBL/GenBank/DDBJ whole genome shotgun (WGS) entry which is preliminary data.</text>
</comment>
<keyword evidence="2 4" id="KW-0012">Acyltransferase</keyword>
<dbReference type="PANTHER" id="PTHR43072">
    <property type="entry name" value="N-ACETYLTRANSFERASE"/>
    <property type="match status" value="1"/>
</dbReference>
<evidence type="ECO:0000313" key="5">
    <source>
        <dbReference type="Proteomes" id="UP001597267"/>
    </source>
</evidence>
<keyword evidence="5" id="KW-1185">Reference proteome</keyword>
<dbReference type="Proteomes" id="UP001597267">
    <property type="component" value="Unassembled WGS sequence"/>
</dbReference>
<dbReference type="InterPro" id="IPR016181">
    <property type="entry name" value="Acyl_CoA_acyltransferase"/>
</dbReference>
<dbReference type="InterPro" id="IPR000182">
    <property type="entry name" value="GNAT_dom"/>
</dbReference>
<dbReference type="EC" id="2.3.-.-" evidence="4"/>
<proteinExistence type="predicted"/>
<keyword evidence="1 4" id="KW-0808">Transferase</keyword>
<sequence length="170" mass="19287">MAKTMIKPAFIYPTAVDLPEIVAIYNQSIPGHLATADLKPVTVASKQAWFQAYNPAQRPLWLMKVDGQTAGWVGLESFYGRPAYYKTAEISIYIANDYQHLGLGQQALTFVSTELQRLNLETLVAYIFSHNKPSQALFQKNGFERWGHLPEVALMADQHRSLDIWGRHYC</sequence>
<dbReference type="SUPFAM" id="SSF55729">
    <property type="entry name" value="Acyl-CoA N-acyltransferases (Nat)"/>
    <property type="match status" value="1"/>
</dbReference>
<name>A0ABW4J3X9_9LACO</name>
<protein>
    <submittedName>
        <fullName evidence="4">GNAT family N-acetyltransferase</fullName>
        <ecNumber evidence="4">2.3.-.-</ecNumber>
    </submittedName>
</protein>
<feature type="domain" description="N-acetyltransferase" evidence="3">
    <location>
        <begin position="4"/>
        <end position="170"/>
    </location>
</feature>